<dbReference type="Gene3D" id="3.30.70.120">
    <property type="match status" value="1"/>
</dbReference>
<dbReference type="Proteomes" id="UP001228044">
    <property type="component" value="Unassembled WGS sequence"/>
</dbReference>
<organism evidence="2 3">
    <name type="scientific">Roseateles violae</name>
    <dbReference type="NCBI Taxonomy" id="3058042"/>
    <lineage>
        <taxon>Bacteria</taxon>
        <taxon>Pseudomonadati</taxon>
        <taxon>Pseudomonadota</taxon>
        <taxon>Betaproteobacteria</taxon>
        <taxon>Burkholderiales</taxon>
        <taxon>Sphaerotilaceae</taxon>
        <taxon>Roseateles</taxon>
    </lineage>
</organism>
<sequence length="118" mass="12673">MKLIAVFTTVASTEQAQALARAALESGLAACVQSETIGSSYRWQGRLLIDEPELRLLFKTRATLYAPLERLLLELHPYELPAIFALPVTAATPDYAAWVAASTPAETPATAGKLSKAD</sequence>
<gene>
    <name evidence="2" type="primary">cutA</name>
    <name evidence="2" type="ORF">QWJ38_03355</name>
</gene>
<name>A0ABT8DMH3_9BURK</name>
<reference evidence="2 3" key="1">
    <citation type="submission" date="2023-06" db="EMBL/GenBank/DDBJ databases">
        <title>Pelomonas sp. PFR6 16S ribosomal RNA gene Genome sequencing and assembly.</title>
        <authorList>
            <person name="Woo H."/>
        </authorList>
    </citation>
    <scope>NUCLEOTIDE SEQUENCE [LARGE SCALE GENOMIC DNA]</scope>
    <source>
        <strain evidence="2 3">PFR6</strain>
    </source>
</reference>
<proteinExistence type="inferred from homology"/>
<evidence type="ECO:0000313" key="3">
    <source>
        <dbReference type="Proteomes" id="UP001228044"/>
    </source>
</evidence>
<dbReference type="InterPro" id="IPR011322">
    <property type="entry name" value="N-reg_PII-like_a/b"/>
</dbReference>
<protein>
    <submittedName>
        <fullName evidence="2">Divalent-cation tolerance protein CutA</fullName>
    </submittedName>
</protein>
<dbReference type="PANTHER" id="PTHR23419">
    <property type="entry name" value="DIVALENT CATION TOLERANCE CUTA-RELATED"/>
    <property type="match status" value="1"/>
</dbReference>
<dbReference type="InterPro" id="IPR004323">
    <property type="entry name" value="Ion_tolerance_CutA"/>
</dbReference>
<evidence type="ECO:0000256" key="1">
    <source>
        <dbReference type="ARBA" id="ARBA00010169"/>
    </source>
</evidence>
<dbReference type="PANTHER" id="PTHR23419:SF8">
    <property type="entry name" value="FI09726P"/>
    <property type="match status" value="1"/>
</dbReference>
<dbReference type="Pfam" id="PF03091">
    <property type="entry name" value="CutA1"/>
    <property type="match status" value="1"/>
</dbReference>
<dbReference type="EMBL" id="JAUHHC010000001">
    <property type="protein sequence ID" value="MDN3919312.1"/>
    <property type="molecule type" value="Genomic_DNA"/>
</dbReference>
<dbReference type="InterPro" id="IPR015867">
    <property type="entry name" value="N-reg_PII/ATP_PRibTrfase_C"/>
</dbReference>
<comment type="caution">
    <text evidence="2">The sequence shown here is derived from an EMBL/GenBank/DDBJ whole genome shotgun (WGS) entry which is preliminary data.</text>
</comment>
<dbReference type="SUPFAM" id="SSF54913">
    <property type="entry name" value="GlnB-like"/>
    <property type="match status" value="1"/>
</dbReference>
<comment type="similarity">
    <text evidence="1">Belongs to the CutA family.</text>
</comment>
<dbReference type="RefSeq" id="WP_290357616.1">
    <property type="nucleotide sequence ID" value="NZ_JAUHHC010000001.1"/>
</dbReference>
<keyword evidence="3" id="KW-1185">Reference proteome</keyword>
<accession>A0ABT8DMH3</accession>
<evidence type="ECO:0000313" key="2">
    <source>
        <dbReference type="EMBL" id="MDN3919312.1"/>
    </source>
</evidence>